<accession>A0A438FZ98</accession>
<dbReference type="AlphaFoldDB" id="A0A438FZ98"/>
<protein>
    <submittedName>
        <fullName evidence="1">Uncharacterized protein</fullName>
    </submittedName>
</protein>
<evidence type="ECO:0000313" key="2">
    <source>
        <dbReference type="Proteomes" id="UP000288805"/>
    </source>
</evidence>
<dbReference type="EMBL" id="QGNW01000691">
    <property type="protein sequence ID" value="RVW65238.1"/>
    <property type="molecule type" value="Genomic_DNA"/>
</dbReference>
<gene>
    <name evidence="1" type="ORF">CK203_062623</name>
</gene>
<name>A0A438FZ98_VITVI</name>
<reference evidence="1 2" key="1">
    <citation type="journal article" date="2018" name="PLoS Genet.">
        <title>Population sequencing reveals clonal diversity and ancestral inbreeding in the grapevine cultivar Chardonnay.</title>
        <authorList>
            <person name="Roach M.J."/>
            <person name="Johnson D.L."/>
            <person name="Bohlmann J."/>
            <person name="van Vuuren H.J."/>
            <person name="Jones S.J."/>
            <person name="Pretorius I.S."/>
            <person name="Schmidt S.A."/>
            <person name="Borneman A.R."/>
        </authorList>
    </citation>
    <scope>NUCLEOTIDE SEQUENCE [LARGE SCALE GENOMIC DNA]</scope>
    <source>
        <strain evidence="2">cv. Chardonnay</strain>
        <tissue evidence="1">Leaf</tissue>
    </source>
</reference>
<proteinExistence type="predicted"/>
<dbReference type="Proteomes" id="UP000288805">
    <property type="component" value="Unassembled WGS sequence"/>
</dbReference>
<evidence type="ECO:0000313" key="1">
    <source>
        <dbReference type="EMBL" id="RVW65238.1"/>
    </source>
</evidence>
<comment type="caution">
    <text evidence="1">The sequence shown here is derived from an EMBL/GenBank/DDBJ whole genome shotgun (WGS) entry which is preliminary data.</text>
</comment>
<organism evidence="1 2">
    <name type="scientific">Vitis vinifera</name>
    <name type="common">Grape</name>
    <dbReference type="NCBI Taxonomy" id="29760"/>
    <lineage>
        <taxon>Eukaryota</taxon>
        <taxon>Viridiplantae</taxon>
        <taxon>Streptophyta</taxon>
        <taxon>Embryophyta</taxon>
        <taxon>Tracheophyta</taxon>
        <taxon>Spermatophyta</taxon>
        <taxon>Magnoliopsida</taxon>
        <taxon>eudicotyledons</taxon>
        <taxon>Gunneridae</taxon>
        <taxon>Pentapetalae</taxon>
        <taxon>rosids</taxon>
        <taxon>Vitales</taxon>
        <taxon>Vitaceae</taxon>
        <taxon>Viteae</taxon>
        <taxon>Vitis</taxon>
    </lineage>
</organism>
<sequence>MGKKIEEKEENRERIFCIALTSVLLLVEFVVVVDPTELSPAPAPKSSAEDVALSPYALSLPLSPIVPSPSPYFGSPPCHHYLWNLLCGLRLTCLRRRHHIRLIMGMLADPRRHELLLKSSLPSI</sequence>